<proteinExistence type="predicted"/>
<keyword evidence="4" id="KW-1185">Reference proteome</keyword>
<dbReference type="OrthoDB" id="3389322at2"/>
<sequence length="175" mass="19308">MPSPLPAITSRRWDDPTPPVTVDRDEAAREARRELSKPAYAEHEPSLPRRVWNWIWDNVFGVLDDVAFHTPGGWLGLLVIVVLVVAALVALRLRLGALRDATGPRSTGGLFDDRPRTAAEHRAAAEEHAAAGRWAEAVQERLRAIVRTLEERALLEPRPGRTATEAATEAARPLP</sequence>
<feature type="non-terminal residue" evidence="3">
    <location>
        <position position="175"/>
    </location>
</feature>
<dbReference type="Proteomes" id="UP000295345">
    <property type="component" value="Unassembled WGS sequence"/>
</dbReference>
<reference evidence="3 4" key="1">
    <citation type="submission" date="2019-03" db="EMBL/GenBank/DDBJ databases">
        <title>Draft genome sequences of novel Actinobacteria.</title>
        <authorList>
            <person name="Sahin N."/>
            <person name="Ay H."/>
            <person name="Saygin H."/>
        </authorList>
    </citation>
    <scope>NUCLEOTIDE SEQUENCE [LARGE SCALE GENOMIC DNA]</scope>
    <source>
        <strain evidence="3 4">DSM 41900</strain>
    </source>
</reference>
<dbReference type="AlphaFoldDB" id="A0A4R4SE91"/>
<keyword evidence="2" id="KW-1133">Transmembrane helix</keyword>
<protein>
    <submittedName>
        <fullName evidence="3">DUF4129 domain-containing protein</fullName>
    </submittedName>
</protein>
<gene>
    <name evidence="3" type="ORF">E1283_35990</name>
</gene>
<comment type="caution">
    <text evidence="3">The sequence shown here is derived from an EMBL/GenBank/DDBJ whole genome shotgun (WGS) entry which is preliminary data.</text>
</comment>
<keyword evidence="2" id="KW-0812">Transmembrane</keyword>
<organism evidence="3 4">
    <name type="scientific">Streptomyces hainanensis</name>
    <dbReference type="NCBI Taxonomy" id="402648"/>
    <lineage>
        <taxon>Bacteria</taxon>
        <taxon>Bacillati</taxon>
        <taxon>Actinomycetota</taxon>
        <taxon>Actinomycetes</taxon>
        <taxon>Kitasatosporales</taxon>
        <taxon>Streptomycetaceae</taxon>
        <taxon>Streptomyces</taxon>
    </lineage>
</organism>
<evidence type="ECO:0000256" key="2">
    <source>
        <dbReference type="SAM" id="Phobius"/>
    </source>
</evidence>
<keyword evidence="2" id="KW-0472">Membrane</keyword>
<feature type="compositionally biased region" description="Low complexity" evidence="1">
    <location>
        <begin position="162"/>
        <end position="175"/>
    </location>
</feature>
<name>A0A4R4SE91_9ACTN</name>
<accession>A0A4R4SE91</accession>
<feature type="region of interest" description="Disordered" evidence="1">
    <location>
        <begin position="1"/>
        <end position="28"/>
    </location>
</feature>
<evidence type="ECO:0000313" key="3">
    <source>
        <dbReference type="EMBL" id="TDC60564.1"/>
    </source>
</evidence>
<evidence type="ECO:0000256" key="1">
    <source>
        <dbReference type="SAM" id="MobiDB-lite"/>
    </source>
</evidence>
<feature type="region of interest" description="Disordered" evidence="1">
    <location>
        <begin position="156"/>
        <end position="175"/>
    </location>
</feature>
<feature type="transmembrane region" description="Helical" evidence="2">
    <location>
        <begin position="72"/>
        <end position="91"/>
    </location>
</feature>
<evidence type="ECO:0000313" key="4">
    <source>
        <dbReference type="Proteomes" id="UP000295345"/>
    </source>
</evidence>
<dbReference type="RefSeq" id="WP_132822364.1">
    <property type="nucleotide sequence ID" value="NZ_SMKI01000796.1"/>
</dbReference>
<dbReference type="EMBL" id="SMKI01000796">
    <property type="protein sequence ID" value="TDC60564.1"/>
    <property type="molecule type" value="Genomic_DNA"/>
</dbReference>